<proteinExistence type="predicted"/>
<evidence type="ECO:0000313" key="4">
    <source>
        <dbReference type="Proteomes" id="UP000029665"/>
    </source>
</evidence>
<dbReference type="OMA" id="KQYNARS"/>
<protein>
    <submittedName>
        <fullName evidence="3">Uncharacterized protein</fullName>
    </submittedName>
</protein>
<dbReference type="EMBL" id="CCBP010000028">
    <property type="protein sequence ID" value="CDO68926.1"/>
    <property type="molecule type" value="Genomic_DNA"/>
</dbReference>
<feature type="region of interest" description="Disordered" evidence="1">
    <location>
        <begin position="42"/>
        <end position="69"/>
    </location>
</feature>
<reference evidence="3" key="1">
    <citation type="submission" date="2014-01" db="EMBL/GenBank/DDBJ databases">
        <title>The genome of the white-rot fungus Pycnoporus cinnabarinus: a basidiomycete model with a versatile arsenal for lignocellulosic biomass breakdown.</title>
        <authorList>
            <person name="Levasseur A."/>
            <person name="Lomascolo A."/>
            <person name="Ruiz-Duenas F.J."/>
            <person name="Uzan E."/>
            <person name="Piumi F."/>
            <person name="Kues U."/>
            <person name="Ram A.F.J."/>
            <person name="Murat C."/>
            <person name="Haon M."/>
            <person name="Benoit I."/>
            <person name="Arfi Y."/>
            <person name="Chevret D."/>
            <person name="Drula E."/>
            <person name="Kwon M.J."/>
            <person name="Gouret P."/>
            <person name="Lesage-Meessen L."/>
            <person name="Lombard V."/>
            <person name="Mariette J."/>
            <person name="Noirot C."/>
            <person name="Park J."/>
            <person name="Patyshakuliyeva A."/>
            <person name="Wieneger R.A.B."/>
            <person name="Wosten H.A.B."/>
            <person name="Martin F."/>
            <person name="Coutinho P.M."/>
            <person name="de Vries R."/>
            <person name="Martinez A.T."/>
            <person name="Klopp C."/>
            <person name="Pontarotti P."/>
            <person name="Henrissat B."/>
            <person name="Record E."/>
        </authorList>
    </citation>
    <scope>NUCLEOTIDE SEQUENCE [LARGE SCALE GENOMIC DNA]</scope>
    <source>
        <strain evidence="3">BRFM137</strain>
    </source>
</reference>
<comment type="caution">
    <text evidence="3">The sequence shown here is derived from an EMBL/GenBank/DDBJ whole genome shotgun (WGS) entry which is preliminary data.</text>
</comment>
<dbReference type="AlphaFoldDB" id="A0A060S434"/>
<evidence type="ECO:0000256" key="1">
    <source>
        <dbReference type="SAM" id="MobiDB-lite"/>
    </source>
</evidence>
<name>A0A060S434_PYCCI</name>
<feature type="signal peptide" evidence="2">
    <location>
        <begin position="1"/>
        <end position="21"/>
    </location>
</feature>
<keyword evidence="4" id="KW-1185">Reference proteome</keyword>
<feature type="chain" id="PRO_5001590755" evidence="2">
    <location>
        <begin position="22"/>
        <end position="69"/>
    </location>
</feature>
<sequence>MNSGFVLFFITLLAMALFVSATPVPNNDAALVKKALKQYDARRGVPKRRDDEKHKPSKIWRAAIPEPTA</sequence>
<keyword evidence="2" id="KW-0732">Signal</keyword>
<dbReference type="Proteomes" id="UP000029665">
    <property type="component" value="Unassembled WGS sequence"/>
</dbReference>
<evidence type="ECO:0000256" key="2">
    <source>
        <dbReference type="SAM" id="SignalP"/>
    </source>
</evidence>
<accession>A0A060S434</accession>
<gene>
    <name evidence="3" type="ORF">BN946_scf185000.g69</name>
</gene>
<dbReference type="HOGENOM" id="CLU_190843_0_0_1"/>
<dbReference type="OrthoDB" id="2730320at2759"/>
<evidence type="ECO:0000313" key="3">
    <source>
        <dbReference type="EMBL" id="CDO68926.1"/>
    </source>
</evidence>
<organism evidence="3 4">
    <name type="scientific">Pycnoporus cinnabarinus</name>
    <name type="common">Cinnabar-red polypore</name>
    <name type="synonym">Trametes cinnabarina</name>
    <dbReference type="NCBI Taxonomy" id="5643"/>
    <lineage>
        <taxon>Eukaryota</taxon>
        <taxon>Fungi</taxon>
        <taxon>Dikarya</taxon>
        <taxon>Basidiomycota</taxon>
        <taxon>Agaricomycotina</taxon>
        <taxon>Agaricomycetes</taxon>
        <taxon>Polyporales</taxon>
        <taxon>Polyporaceae</taxon>
        <taxon>Trametes</taxon>
    </lineage>
</organism>
<feature type="compositionally biased region" description="Basic and acidic residues" evidence="1">
    <location>
        <begin position="42"/>
        <end position="54"/>
    </location>
</feature>